<comment type="caution">
    <text evidence="3">The sequence shown here is derived from an EMBL/GenBank/DDBJ whole genome shotgun (WGS) entry which is preliminary data.</text>
</comment>
<dbReference type="InterPro" id="IPR029058">
    <property type="entry name" value="AB_hydrolase_fold"/>
</dbReference>
<dbReference type="AlphaFoldDB" id="A0A835R496"/>
<dbReference type="Pfam" id="PF07859">
    <property type="entry name" value="Abhydrolase_3"/>
    <property type="match status" value="1"/>
</dbReference>
<evidence type="ECO:0000313" key="4">
    <source>
        <dbReference type="Proteomes" id="UP000639772"/>
    </source>
</evidence>
<organism evidence="3 4">
    <name type="scientific">Vanilla planifolia</name>
    <name type="common">Vanilla</name>
    <dbReference type="NCBI Taxonomy" id="51239"/>
    <lineage>
        <taxon>Eukaryota</taxon>
        <taxon>Viridiplantae</taxon>
        <taxon>Streptophyta</taxon>
        <taxon>Embryophyta</taxon>
        <taxon>Tracheophyta</taxon>
        <taxon>Spermatophyta</taxon>
        <taxon>Magnoliopsida</taxon>
        <taxon>Liliopsida</taxon>
        <taxon>Asparagales</taxon>
        <taxon>Orchidaceae</taxon>
        <taxon>Vanilloideae</taxon>
        <taxon>Vanilleae</taxon>
        <taxon>Vanilla</taxon>
    </lineage>
</organism>
<dbReference type="PANTHER" id="PTHR23024:SF577">
    <property type="entry name" value="CARBOXYLESTERASE 2-RELATED"/>
    <property type="match status" value="1"/>
</dbReference>
<dbReference type="InterPro" id="IPR033140">
    <property type="entry name" value="Lipase_GDXG_put_SER_AS"/>
</dbReference>
<dbReference type="PANTHER" id="PTHR23024">
    <property type="entry name" value="ARYLACETAMIDE DEACETYLASE"/>
    <property type="match status" value="1"/>
</dbReference>
<protein>
    <recommendedName>
        <fullName evidence="2">Alpha/beta hydrolase fold-3 domain-containing protein</fullName>
    </recommendedName>
</protein>
<reference evidence="3 4" key="1">
    <citation type="journal article" date="2020" name="Nat. Food">
        <title>A phased Vanilla planifolia genome enables genetic improvement of flavour and production.</title>
        <authorList>
            <person name="Hasing T."/>
            <person name="Tang H."/>
            <person name="Brym M."/>
            <person name="Khazi F."/>
            <person name="Huang T."/>
            <person name="Chambers A.H."/>
        </authorList>
    </citation>
    <scope>NUCLEOTIDE SEQUENCE [LARGE SCALE GENOMIC DNA]</scope>
    <source>
        <tissue evidence="3">Leaf</tissue>
    </source>
</reference>
<evidence type="ECO:0000313" key="3">
    <source>
        <dbReference type="EMBL" id="KAG0482446.1"/>
    </source>
</evidence>
<dbReference type="SUPFAM" id="SSF53474">
    <property type="entry name" value="alpha/beta-Hydrolases"/>
    <property type="match status" value="1"/>
</dbReference>
<feature type="domain" description="Alpha/beta hydrolase fold-3" evidence="2">
    <location>
        <begin position="81"/>
        <end position="293"/>
    </location>
</feature>
<accession>A0A835R496</accession>
<dbReference type="InterPro" id="IPR013094">
    <property type="entry name" value="AB_hydrolase_3"/>
</dbReference>
<evidence type="ECO:0000259" key="2">
    <source>
        <dbReference type="Pfam" id="PF07859"/>
    </source>
</evidence>
<dbReference type="Proteomes" id="UP000639772">
    <property type="component" value="Unassembled WGS sequence"/>
</dbReference>
<dbReference type="Gene3D" id="3.40.50.1820">
    <property type="entry name" value="alpha/beta hydrolase"/>
    <property type="match status" value="1"/>
</dbReference>
<feature type="active site" evidence="1">
    <location>
        <position position="164"/>
    </location>
</feature>
<name>A0A835R496_VANPL</name>
<dbReference type="GO" id="GO:0016787">
    <property type="term" value="F:hydrolase activity"/>
    <property type="evidence" value="ECO:0007669"/>
    <property type="project" value="InterPro"/>
</dbReference>
<gene>
    <name evidence="3" type="ORF">HPP92_010530</name>
</gene>
<sequence length="316" mass="34947">MDNCTTFEEVDFEVPNYFRYYRSGRVERLAGTAIVPPSLDPITGVESRDVVLDSSTAVSARLYLPLSISISSIDNRKLPVVVYFHGGGFCIESAASPTYHHHLNVLTALTPLLAVSVDYRLAPEHRLPAAYDDGWTALHWVLSRSDPWVARHGDLRQVFLAGDSAGANIAHQVAMRAAGKGLRLKGLALVHPFFWGSEPVGFEPADPVFRARMNQRWWFTCPGAVGPDDPRWNPTGEAAPSLAGLGCERVLVTVAEMDYLKHRGRLYYEKLKASGWKGEAELVETAEEGHVFHLREPESAKALAQLRLLAAFLGRE</sequence>
<proteinExistence type="predicted"/>
<dbReference type="EMBL" id="JADCNM010000005">
    <property type="protein sequence ID" value="KAG0482446.1"/>
    <property type="molecule type" value="Genomic_DNA"/>
</dbReference>
<dbReference type="InterPro" id="IPR050466">
    <property type="entry name" value="Carboxylest/Gibb_receptor"/>
</dbReference>
<evidence type="ECO:0000256" key="1">
    <source>
        <dbReference type="PROSITE-ProRule" id="PRU10038"/>
    </source>
</evidence>
<dbReference type="OrthoDB" id="408631at2759"/>
<dbReference type="PROSITE" id="PS01174">
    <property type="entry name" value="LIPASE_GDXG_SER"/>
    <property type="match status" value="1"/>
</dbReference>